<reference evidence="1 2" key="1">
    <citation type="submission" date="2018-12" db="EMBL/GenBank/DDBJ databases">
        <authorList>
            <person name="Feng G."/>
            <person name="Zhu H."/>
        </authorList>
    </citation>
    <scope>NUCLEOTIDE SEQUENCE [LARGE SCALE GENOMIC DNA]</scope>
    <source>
        <strain evidence="1 2">LMG 26000</strain>
    </source>
</reference>
<proteinExistence type="predicted"/>
<sequence>MLDTFCPKFCFSCLMAVFFRLIVITLFSCTPQDKKADVSTDTVGRATHAIVLTILKHDSLLLSSRSGHAGLLAYCLQPIELILHYPKTNIPPPPPKDFTVYLPSLLRYTYQNQPFFSRQDSVFLLQQGRQLRAGVLDTMLFTQGDLITDSDSGAGKKLRELDNYYRITLPLFSQDSMRAYIQVDRICTGCGRGSDLFLEQKKGVWKVVKRGMRWLN</sequence>
<dbReference type="EMBL" id="RWIU01000003">
    <property type="protein sequence ID" value="RSK43324.1"/>
    <property type="molecule type" value="Genomic_DNA"/>
</dbReference>
<dbReference type="RefSeq" id="WP_125437353.1">
    <property type="nucleotide sequence ID" value="NZ_RWIU01000003.1"/>
</dbReference>
<evidence type="ECO:0000313" key="1">
    <source>
        <dbReference type="EMBL" id="RSK43324.1"/>
    </source>
</evidence>
<dbReference type="OrthoDB" id="714084at2"/>
<dbReference type="Proteomes" id="UP000270291">
    <property type="component" value="Unassembled WGS sequence"/>
</dbReference>
<protein>
    <submittedName>
        <fullName evidence="1">Uncharacterized protein</fullName>
    </submittedName>
</protein>
<name>A0A428KAB5_9BACT</name>
<keyword evidence="2" id="KW-1185">Reference proteome</keyword>
<organism evidence="1 2">
    <name type="scientific">Hymenobacter perfusus</name>
    <dbReference type="NCBI Taxonomy" id="1236770"/>
    <lineage>
        <taxon>Bacteria</taxon>
        <taxon>Pseudomonadati</taxon>
        <taxon>Bacteroidota</taxon>
        <taxon>Cytophagia</taxon>
        <taxon>Cytophagales</taxon>
        <taxon>Hymenobacteraceae</taxon>
        <taxon>Hymenobacter</taxon>
    </lineage>
</organism>
<gene>
    <name evidence="1" type="ORF">EI293_10475</name>
</gene>
<evidence type="ECO:0000313" key="2">
    <source>
        <dbReference type="Proteomes" id="UP000270291"/>
    </source>
</evidence>
<accession>A0A428KAB5</accession>
<dbReference type="AlphaFoldDB" id="A0A428KAB5"/>
<comment type="caution">
    <text evidence="1">The sequence shown here is derived from an EMBL/GenBank/DDBJ whole genome shotgun (WGS) entry which is preliminary data.</text>
</comment>